<evidence type="ECO:0000259" key="9">
    <source>
        <dbReference type="Pfam" id="PF13807"/>
    </source>
</evidence>
<keyword evidence="6 7" id="KW-0472">Membrane</keyword>
<dbReference type="PANTHER" id="PTHR32309:SF13">
    <property type="entry name" value="FERRIC ENTEROBACTIN TRANSPORT PROTEIN FEPE"/>
    <property type="match status" value="1"/>
</dbReference>
<dbReference type="InterPro" id="IPR050445">
    <property type="entry name" value="Bact_polysacc_biosynth/exp"/>
</dbReference>
<keyword evidence="4 7" id="KW-0812">Transmembrane</keyword>
<evidence type="ECO:0000256" key="7">
    <source>
        <dbReference type="SAM" id="Phobius"/>
    </source>
</evidence>
<comment type="subcellular location">
    <subcellularLocation>
        <location evidence="1">Cell membrane</location>
        <topology evidence="1">Multi-pass membrane protein</topology>
    </subcellularLocation>
</comment>
<dbReference type="Pfam" id="PF02706">
    <property type="entry name" value="Wzz"/>
    <property type="match status" value="1"/>
</dbReference>
<name>A0A3A9KTV4_9BACI</name>
<reference evidence="10 11" key="1">
    <citation type="submission" date="2017-10" db="EMBL/GenBank/DDBJ databases">
        <title>Bacillus sp. nov., a halophilic bacterium isolated from a Keqin Lake.</title>
        <authorList>
            <person name="Wang H."/>
        </authorList>
    </citation>
    <scope>NUCLEOTIDE SEQUENCE [LARGE SCALE GENOMIC DNA]</scope>
    <source>
        <strain evidence="10 11">KCTC 13187</strain>
    </source>
</reference>
<dbReference type="InterPro" id="IPR003856">
    <property type="entry name" value="LPS_length_determ_N"/>
</dbReference>
<dbReference type="Pfam" id="PF13807">
    <property type="entry name" value="GNVR"/>
    <property type="match status" value="1"/>
</dbReference>
<evidence type="ECO:0000256" key="4">
    <source>
        <dbReference type="ARBA" id="ARBA00022692"/>
    </source>
</evidence>
<feature type="transmembrane region" description="Helical" evidence="7">
    <location>
        <begin position="20"/>
        <end position="40"/>
    </location>
</feature>
<evidence type="ECO:0000256" key="6">
    <source>
        <dbReference type="ARBA" id="ARBA00023136"/>
    </source>
</evidence>
<sequence length="249" mass="26954">MEETISLKEIMGTLKKYLKLIAIITVSAVALSAIVSYFLLTPTFQSSTQILVNQSQEEGQSYYSSGELRTNLDLINTYNVIIKSPRILEPTLEELGIDKSVEELNNQITVGSEGESQVVNITVTDESPALAVDIANTIALVFQRDIVEIMAVDNVSILSPAELGENPSPVNPNPTLNIAIAFVVGLMAAVGLAFLLEFLDNTIRTEDDVAQVLGVPVLASISTIDASKVEMKEMTHSRRARTGSEHYGA</sequence>
<accession>A0A3A9KTV4</accession>
<dbReference type="EMBL" id="PDOE01000002">
    <property type="protein sequence ID" value="RKL68046.1"/>
    <property type="molecule type" value="Genomic_DNA"/>
</dbReference>
<dbReference type="PANTHER" id="PTHR32309">
    <property type="entry name" value="TYROSINE-PROTEIN KINASE"/>
    <property type="match status" value="1"/>
</dbReference>
<dbReference type="RefSeq" id="WP_110938384.1">
    <property type="nucleotide sequence ID" value="NZ_KZ614147.1"/>
</dbReference>
<feature type="transmembrane region" description="Helical" evidence="7">
    <location>
        <begin position="176"/>
        <end position="196"/>
    </location>
</feature>
<feature type="domain" description="Tyrosine-protein kinase G-rich" evidence="9">
    <location>
        <begin position="143"/>
        <end position="195"/>
    </location>
</feature>
<evidence type="ECO:0000313" key="11">
    <source>
        <dbReference type="Proteomes" id="UP000281498"/>
    </source>
</evidence>
<comment type="caution">
    <text evidence="10">The sequence shown here is derived from an EMBL/GenBank/DDBJ whole genome shotgun (WGS) entry which is preliminary data.</text>
</comment>
<dbReference type="InterPro" id="IPR032807">
    <property type="entry name" value="GNVR"/>
</dbReference>
<proteinExistence type="inferred from homology"/>
<evidence type="ECO:0000256" key="3">
    <source>
        <dbReference type="ARBA" id="ARBA00022475"/>
    </source>
</evidence>
<evidence type="ECO:0000256" key="1">
    <source>
        <dbReference type="ARBA" id="ARBA00004651"/>
    </source>
</evidence>
<dbReference type="GO" id="GO:0004713">
    <property type="term" value="F:protein tyrosine kinase activity"/>
    <property type="evidence" value="ECO:0007669"/>
    <property type="project" value="TreeGrafter"/>
</dbReference>
<dbReference type="GO" id="GO:0005886">
    <property type="term" value="C:plasma membrane"/>
    <property type="evidence" value="ECO:0007669"/>
    <property type="project" value="UniProtKB-SubCell"/>
</dbReference>
<comment type="similarity">
    <text evidence="2">Belongs to the CpsC/CapA family.</text>
</comment>
<keyword evidence="11" id="KW-1185">Reference proteome</keyword>
<dbReference type="AlphaFoldDB" id="A0A3A9KTV4"/>
<keyword evidence="3" id="KW-1003">Cell membrane</keyword>
<keyword evidence="5 7" id="KW-1133">Transmembrane helix</keyword>
<gene>
    <name evidence="10" type="ORF">CR203_05990</name>
</gene>
<dbReference type="Proteomes" id="UP000281498">
    <property type="component" value="Unassembled WGS sequence"/>
</dbReference>
<organism evidence="10 11">
    <name type="scientific">Salipaludibacillus neizhouensis</name>
    <dbReference type="NCBI Taxonomy" id="885475"/>
    <lineage>
        <taxon>Bacteria</taxon>
        <taxon>Bacillati</taxon>
        <taxon>Bacillota</taxon>
        <taxon>Bacilli</taxon>
        <taxon>Bacillales</taxon>
        <taxon>Bacillaceae</taxon>
    </lineage>
</organism>
<dbReference type="OrthoDB" id="2360475at2"/>
<evidence type="ECO:0000259" key="8">
    <source>
        <dbReference type="Pfam" id="PF02706"/>
    </source>
</evidence>
<feature type="domain" description="Polysaccharide chain length determinant N-terminal" evidence="8">
    <location>
        <begin position="3"/>
        <end position="95"/>
    </location>
</feature>
<evidence type="ECO:0000256" key="2">
    <source>
        <dbReference type="ARBA" id="ARBA00006683"/>
    </source>
</evidence>
<protein>
    <submittedName>
        <fullName evidence="10">Capsular biosynthesis protein</fullName>
    </submittedName>
</protein>
<evidence type="ECO:0000313" key="10">
    <source>
        <dbReference type="EMBL" id="RKL68046.1"/>
    </source>
</evidence>
<evidence type="ECO:0000256" key="5">
    <source>
        <dbReference type="ARBA" id="ARBA00022989"/>
    </source>
</evidence>